<dbReference type="EMBL" id="JBHSBI010000007">
    <property type="protein sequence ID" value="MFC4008882.1"/>
    <property type="molecule type" value="Genomic_DNA"/>
</dbReference>
<keyword evidence="2" id="KW-1185">Reference proteome</keyword>
<sequence>MSDRITCPECEGHRGQQVGSLFLACQFCGGQGSVGGGNEPAERGDTPPPPLPPAWEHRVWSDPWIAATLGCRLCLGSRRVTHIDEEAGTLVSVPCRCVDKQDAT</sequence>
<organism evidence="1 2">
    <name type="scientific">Nonomuraea purpurea</name>
    <dbReference type="NCBI Taxonomy" id="1849276"/>
    <lineage>
        <taxon>Bacteria</taxon>
        <taxon>Bacillati</taxon>
        <taxon>Actinomycetota</taxon>
        <taxon>Actinomycetes</taxon>
        <taxon>Streptosporangiales</taxon>
        <taxon>Streptosporangiaceae</taxon>
        <taxon>Nonomuraea</taxon>
    </lineage>
</organism>
<comment type="caution">
    <text evidence="1">The sequence shown here is derived from an EMBL/GenBank/DDBJ whole genome shotgun (WGS) entry which is preliminary data.</text>
</comment>
<protein>
    <submittedName>
        <fullName evidence="1">Uncharacterized protein</fullName>
    </submittedName>
</protein>
<dbReference type="RefSeq" id="WP_379528944.1">
    <property type="nucleotide sequence ID" value="NZ_JBHSBI010000007.1"/>
</dbReference>
<accession>A0ABV8G4E1</accession>
<evidence type="ECO:0000313" key="1">
    <source>
        <dbReference type="EMBL" id="MFC4008882.1"/>
    </source>
</evidence>
<gene>
    <name evidence="1" type="ORF">ACFOY2_16745</name>
</gene>
<dbReference type="Proteomes" id="UP001595851">
    <property type="component" value="Unassembled WGS sequence"/>
</dbReference>
<dbReference type="PROSITE" id="PS51257">
    <property type="entry name" value="PROKAR_LIPOPROTEIN"/>
    <property type="match status" value="1"/>
</dbReference>
<evidence type="ECO:0000313" key="2">
    <source>
        <dbReference type="Proteomes" id="UP001595851"/>
    </source>
</evidence>
<proteinExistence type="predicted"/>
<name>A0ABV8G4E1_9ACTN</name>
<reference evidence="2" key="1">
    <citation type="journal article" date="2019" name="Int. J. Syst. Evol. Microbiol.">
        <title>The Global Catalogue of Microorganisms (GCM) 10K type strain sequencing project: providing services to taxonomists for standard genome sequencing and annotation.</title>
        <authorList>
            <consortium name="The Broad Institute Genomics Platform"/>
            <consortium name="The Broad Institute Genome Sequencing Center for Infectious Disease"/>
            <person name="Wu L."/>
            <person name="Ma J."/>
        </authorList>
    </citation>
    <scope>NUCLEOTIDE SEQUENCE [LARGE SCALE GENOMIC DNA]</scope>
    <source>
        <strain evidence="2">TBRC 1276</strain>
    </source>
</reference>